<dbReference type="GO" id="GO:0004402">
    <property type="term" value="F:histone acetyltransferase activity"/>
    <property type="evidence" value="ECO:0007669"/>
    <property type="project" value="TreeGrafter"/>
</dbReference>
<evidence type="ECO:0000259" key="2">
    <source>
        <dbReference type="Pfam" id="PF15460"/>
    </source>
</evidence>
<dbReference type="HOGENOM" id="CLU_801735_0_0_1"/>
<keyword evidence="4" id="KW-1185">Reference proteome</keyword>
<dbReference type="KEGG" id="dha:DEHA2G16016g"/>
<dbReference type="InParanoid" id="B5RUT9"/>
<feature type="compositionally biased region" description="Polar residues" evidence="1">
    <location>
        <begin position="263"/>
        <end position="276"/>
    </location>
</feature>
<dbReference type="GO" id="GO:0033255">
    <property type="term" value="C:SAS acetyltransferase complex"/>
    <property type="evidence" value="ECO:0007669"/>
    <property type="project" value="InterPro"/>
</dbReference>
<dbReference type="OrthoDB" id="1938992at2759"/>
<reference evidence="3 4" key="1">
    <citation type="journal article" date="2004" name="Nature">
        <title>Genome evolution in yeasts.</title>
        <authorList>
            <consortium name="Genolevures"/>
            <person name="Dujon B."/>
            <person name="Sherman D."/>
            <person name="Fischer G."/>
            <person name="Durrens P."/>
            <person name="Casaregola S."/>
            <person name="Lafontaine I."/>
            <person name="de Montigny J."/>
            <person name="Marck C."/>
            <person name="Neuveglise C."/>
            <person name="Talla E."/>
            <person name="Goffard N."/>
            <person name="Frangeul L."/>
            <person name="Aigle M."/>
            <person name="Anthouard V."/>
            <person name="Babour A."/>
            <person name="Barbe V."/>
            <person name="Barnay S."/>
            <person name="Blanchin S."/>
            <person name="Beckerich J.M."/>
            <person name="Beyne E."/>
            <person name="Bleykasten C."/>
            <person name="Boisrame A."/>
            <person name="Boyer J."/>
            <person name="Cattolico L."/>
            <person name="Confanioleri F."/>
            <person name="de Daruvar A."/>
            <person name="Despons L."/>
            <person name="Fabre E."/>
            <person name="Fairhead C."/>
            <person name="Ferry-Dumazet H."/>
            <person name="Groppi A."/>
            <person name="Hantraye F."/>
            <person name="Hennequin C."/>
            <person name="Jauniaux N."/>
            <person name="Joyet P."/>
            <person name="Kachouri R."/>
            <person name="Kerrest A."/>
            <person name="Koszul R."/>
            <person name="Lemaire M."/>
            <person name="Lesur I."/>
            <person name="Ma L."/>
            <person name="Muller H."/>
            <person name="Nicaud J.M."/>
            <person name="Nikolski M."/>
            <person name="Oztas S."/>
            <person name="Ozier-Kalogeropoulos O."/>
            <person name="Pellenz S."/>
            <person name="Potier S."/>
            <person name="Richard G.F."/>
            <person name="Straub M.L."/>
            <person name="Suleau A."/>
            <person name="Swennene D."/>
            <person name="Tekaia F."/>
            <person name="Wesolowski-Louvel M."/>
            <person name="Westhof E."/>
            <person name="Wirth B."/>
            <person name="Zeniou-Meyer M."/>
            <person name="Zivanovic I."/>
            <person name="Bolotin-Fukuhara M."/>
            <person name="Thierry A."/>
            <person name="Bouchier C."/>
            <person name="Caudron B."/>
            <person name="Scarpelli C."/>
            <person name="Gaillardin C."/>
            <person name="Weissenbach J."/>
            <person name="Wincker P."/>
            <person name="Souciet J.L."/>
        </authorList>
    </citation>
    <scope>NUCLEOTIDE SEQUENCE [LARGE SCALE GENOMIC DNA]</scope>
    <source>
        <strain evidence="4">ATCC 36239 / CBS 767 / BCRC 21394 / JCM 1990 / NBRC 0083 / IGC 2968</strain>
    </source>
</reference>
<dbReference type="AlphaFoldDB" id="B5RUT9"/>
<name>B5RUT9_DEBHA</name>
<feature type="compositionally biased region" description="Basic and acidic residues" evidence="1">
    <location>
        <begin position="248"/>
        <end position="259"/>
    </location>
</feature>
<dbReference type="InterPro" id="IPR029184">
    <property type="entry name" value="Sas4_dom"/>
</dbReference>
<dbReference type="Pfam" id="PF15460">
    <property type="entry name" value="SAS4"/>
    <property type="match status" value="1"/>
</dbReference>
<dbReference type="Proteomes" id="UP000000599">
    <property type="component" value="Chromosome G"/>
</dbReference>
<dbReference type="eggNOG" id="ENOG502RYH0">
    <property type="taxonomic scope" value="Eukaryota"/>
</dbReference>
<feature type="domain" description="Something about silencing protein 4" evidence="2">
    <location>
        <begin position="85"/>
        <end position="181"/>
    </location>
</feature>
<sequence length="346" mass="41146">MADGRKLRSKDELKKNTDKALFNFENINKLVHRDQTIKIVNKTSHNSLYRYYGETETTIPTNINKSRNIEIRSNLSHRKSKQKVDILDDSIYETFHKKMKKEERTMVNIDRSRILSEVDNLDLSLQSLNQYDWIRHLPNITQINDIRDYDELETKKELTIKEIQRILNKFENWKRRQDKLVNDIKKHDTIHEGSDHEQEFHLPIEYLKQKRLKERRIQAGPIIKLNLRNGYALVIEPFANPRIVKVEDRPKQHTDEKFKGSVSADSPSKLNNNIKPTSRRRNIDAPTRLNKLNFKFDEHSSIAFGAALPNIKQVQSFSLNSSWRLHAQEWKHAREKLRRKLRKLND</sequence>
<dbReference type="GeneID" id="8999224"/>
<dbReference type="RefSeq" id="XP_002770650.1">
    <property type="nucleotide sequence ID" value="XM_002770604.1"/>
</dbReference>
<gene>
    <name evidence="3" type="ordered locus">DEHA2G16016g</name>
</gene>
<dbReference type="PANTHER" id="PTHR38422">
    <property type="entry name" value="SOMETHING ABOUT SILENCING PROTEIN 4"/>
    <property type="match status" value="1"/>
</dbReference>
<accession>B5RUT9</accession>
<evidence type="ECO:0000256" key="1">
    <source>
        <dbReference type="SAM" id="MobiDB-lite"/>
    </source>
</evidence>
<dbReference type="PANTHER" id="PTHR38422:SF1">
    <property type="entry name" value="SOMETHING ABOUT SILENCING PROTEIN 4"/>
    <property type="match status" value="1"/>
</dbReference>
<dbReference type="STRING" id="284592.B5RUT9"/>
<organism evidence="3 4">
    <name type="scientific">Debaryomyces hansenii (strain ATCC 36239 / CBS 767 / BCRC 21394 / JCM 1990 / NBRC 0083 / IGC 2968)</name>
    <name type="common">Yeast</name>
    <name type="synonym">Torulaspora hansenii</name>
    <dbReference type="NCBI Taxonomy" id="284592"/>
    <lineage>
        <taxon>Eukaryota</taxon>
        <taxon>Fungi</taxon>
        <taxon>Dikarya</taxon>
        <taxon>Ascomycota</taxon>
        <taxon>Saccharomycotina</taxon>
        <taxon>Pichiomycetes</taxon>
        <taxon>Debaryomycetaceae</taxon>
        <taxon>Debaryomyces</taxon>
    </lineage>
</organism>
<feature type="region of interest" description="Disordered" evidence="1">
    <location>
        <begin position="248"/>
        <end position="281"/>
    </location>
</feature>
<dbReference type="EMBL" id="CR382139">
    <property type="protein sequence ID" value="CAR65983.1"/>
    <property type="molecule type" value="Genomic_DNA"/>
</dbReference>
<dbReference type="InterPro" id="IPR038988">
    <property type="entry name" value="Sas4"/>
</dbReference>
<dbReference type="OMA" id="LQKHENW"/>
<protein>
    <submittedName>
        <fullName evidence="3">DEHA2G16016p</fullName>
    </submittedName>
</protein>
<evidence type="ECO:0000313" key="4">
    <source>
        <dbReference type="Proteomes" id="UP000000599"/>
    </source>
</evidence>
<proteinExistence type="predicted"/>
<evidence type="ECO:0000313" key="3">
    <source>
        <dbReference type="EMBL" id="CAR65983.1"/>
    </source>
</evidence>